<evidence type="ECO:0000313" key="3">
    <source>
        <dbReference type="Proteomes" id="UP001054889"/>
    </source>
</evidence>
<dbReference type="Gene3D" id="2.30.39.10">
    <property type="entry name" value="Alpha-1-antitrypsin, domain 1"/>
    <property type="match status" value="1"/>
</dbReference>
<evidence type="ECO:0000313" key="2">
    <source>
        <dbReference type="EMBL" id="GJN01329.1"/>
    </source>
</evidence>
<dbReference type="InterPro" id="IPR023796">
    <property type="entry name" value="Serpin_dom"/>
</dbReference>
<accession>A0AAV5CSE8</accession>
<protein>
    <recommendedName>
        <fullName evidence="1">Serpin domain-containing protein</fullName>
    </recommendedName>
</protein>
<dbReference type="PANTHER" id="PTHR11461">
    <property type="entry name" value="SERINE PROTEASE INHIBITOR, SERPIN"/>
    <property type="match status" value="1"/>
</dbReference>
<sequence>MTGSHQHTFMDIGCHPGFNVLCMPYSRSGGDRLFAMYIYLPDECDGLPGLMRQQSSDPAAFVHKGVMPEKPVTVGELKIPKFEVSLKVEASRLLCDLGLHLPFHPAANSFSGLILDSPPEMAVCPCRLYATSASSMSTRKGQWLLRALLEK</sequence>
<feature type="domain" description="Serpin" evidence="1">
    <location>
        <begin position="15"/>
        <end position="114"/>
    </location>
</feature>
<dbReference type="PANTHER" id="PTHR11461:SF330">
    <property type="entry name" value="OS05G0511800 PROTEIN"/>
    <property type="match status" value="1"/>
</dbReference>
<dbReference type="InterPro" id="IPR036186">
    <property type="entry name" value="Serpin_sf"/>
</dbReference>
<reference evidence="2" key="1">
    <citation type="journal article" date="2018" name="DNA Res.">
        <title>Multiple hybrid de novo genome assembly of finger millet, an orphan allotetraploid crop.</title>
        <authorList>
            <person name="Hatakeyama M."/>
            <person name="Aluri S."/>
            <person name="Balachadran M.T."/>
            <person name="Sivarajan S.R."/>
            <person name="Patrignani A."/>
            <person name="Gruter S."/>
            <person name="Poveda L."/>
            <person name="Shimizu-Inatsugi R."/>
            <person name="Baeten J."/>
            <person name="Francoijs K.J."/>
            <person name="Nataraja K.N."/>
            <person name="Reddy Y.A.N."/>
            <person name="Phadnis S."/>
            <person name="Ravikumar R.L."/>
            <person name="Schlapbach R."/>
            <person name="Sreeman S.M."/>
            <person name="Shimizu K.K."/>
        </authorList>
    </citation>
    <scope>NUCLEOTIDE SEQUENCE</scope>
</reference>
<organism evidence="2 3">
    <name type="scientific">Eleusine coracana subsp. coracana</name>
    <dbReference type="NCBI Taxonomy" id="191504"/>
    <lineage>
        <taxon>Eukaryota</taxon>
        <taxon>Viridiplantae</taxon>
        <taxon>Streptophyta</taxon>
        <taxon>Embryophyta</taxon>
        <taxon>Tracheophyta</taxon>
        <taxon>Spermatophyta</taxon>
        <taxon>Magnoliopsida</taxon>
        <taxon>Liliopsida</taxon>
        <taxon>Poales</taxon>
        <taxon>Poaceae</taxon>
        <taxon>PACMAD clade</taxon>
        <taxon>Chloridoideae</taxon>
        <taxon>Cynodonteae</taxon>
        <taxon>Eleusininae</taxon>
        <taxon>Eleusine</taxon>
    </lineage>
</organism>
<keyword evidence="3" id="KW-1185">Reference proteome</keyword>
<dbReference type="Pfam" id="PF00079">
    <property type="entry name" value="Serpin"/>
    <property type="match status" value="1"/>
</dbReference>
<comment type="caution">
    <text evidence="2">The sequence shown here is derived from an EMBL/GenBank/DDBJ whole genome shotgun (WGS) entry which is preliminary data.</text>
</comment>
<dbReference type="EMBL" id="BQKI01000009">
    <property type="protein sequence ID" value="GJN01329.1"/>
    <property type="molecule type" value="Genomic_DNA"/>
</dbReference>
<dbReference type="InterPro" id="IPR042185">
    <property type="entry name" value="Serpin_sf_2"/>
</dbReference>
<dbReference type="InterPro" id="IPR000215">
    <property type="entry name" value="Serpin_fam"/>
</dbReference>
<dbReference type="AlphaFoldDB" id="A0AAV5CSE8"/>
<dbReference type="SUPFAM" id="SSF56574">
    <property type="entry name" value="Serpins"/>
    <property type="match status" value="1"/>
</dbReference>
<gene>
    <name evidence="2" type="primary">ga18588</name>
    <name evidence="2" type="ORF">PR202_ga18588</name>
</gene>
<reference evidence="2" key="2">
    <citation type="submission" date="2021-12" db="EMBL/GenBank/DDBJ databases">
        <title>Resequencing data analysis of finger millet.</title>
        <authorList>
            <person name="Hatakeyama M."/>
            <person name="Aluri S."/>
            <person name="Balachadran M.T."/>
            <person name="Sivarajan S.R."/>
            <person name="Poveda L."/>
            <person name="Shimizu-Inatsugi R."/>
            <person name="Schlapbach R."/>
            <person name="Sreeman S.M."/>
            <person name="Shimizu K.K."/>
        </authorList>
    </citation>
    <scope>NUCLEOTIDE SEQUENCE</scope>
</reference>
<name>A0AAV5CSE8_ELECO</name>
<dbReference type="GO" id="GO:0004867">
    <property type="term" value="F:serine-type endopeptidase inhibitor activity"/>
    <property type="evidence" value="ECO:0007669"/>
    <property type="project" value="InterPro"/>
</dbReference>
<dbReference type="Proteomes" id="UP001054889">
    <property type="component" value="Unassembled WGS sequence"/>
</dbReference>
<evidence type="ECO:0000259" key="1">
    <source>
        <dbReference type="Pfam" id="PF00079"/>
    </source>
</evidence>
<proteinExistence type="predicted"/>
<dbReference type="GO" id="GO:0005615">
    <property type="term" value="C:extracellular space"/>
    <property type="evidence" value="ECO:0007669"/>
    <property type="project" value="InterPro"/>
</dbReference>